<reference evidence="2" key="1">
    <citation type="submission" date="2018-06" db="EMBL/GenBank/DDBJ databases">
        <authorList>
            <person name="Khan S.A."/>
        </authorList>
    </citation>
    <scope>NUCLEOTIDE SEQUENCE [LARGE SCALE GENOMIC DNA]</scope>
    <source>
        <strain evidence="2">DB-1506</strain>
    </source>
</reference>
<comment type="caution">
    <text evidence="1">The sequence shown here is derived from an EMBL/GenBank/DDBJ whole genome shotgun (WGS) entry which is preliminary data.</text>
</comment>
<proteinExistence type="predicted"/>
<name>A0A327LV67_9PROT</name>
<evidence type="ECO:0000313" key="2">
    <source>
        <dbReference type="Proteomes" id="UP000249065"/>
    </source>
</evidence>
<dbReference type="EMBL" id="QLIX01000072">
    <property type="protein sequence ID" value="RAI54047.1"/>
    <property type="molecule type" value="Genomic_DNA"/>
</dbReference>
<dbReference type="Proteomes" id="UP000249065">
    <property type="component" value="Unassembled WGS sequence"/>
</dbReference>
<dbReference type="AlphaFoldDB" id="A0A327LV67"/>
<accession>A0A327LV67</accession>
<gene>
    <name evidence="1" type="ORF">DOO78_26750</name>
</gene>
<protein>
    <submittedName>
        <fullName evidence="1">Uncharacterized protein</fullName>
    </submittedName>
</protein>
<organism evidence="1 2">
    <name type="scientific">Roseicella frigidaeris</name>
    <dbReference type="NCBI Taxonomy" id="2230885"/>
    <lineage>
        <taxon>Bacteria</taxon>
        <taxon>Pseudomonadati</taxon>
        <taxon>Pseudomonadota</taxon>
        <taxon>Alphaproteobacteria</taxon>
        <taxon>Acetobacterales</taxon>
        <taxon>Roseomonadaceae</taxon>
        <taxon>Roseicella</taxon>
    </lineage>
</organism>
<keyword evidence="2" id="KW-1185">Reference proteome</keyword>
<evidence type="ECO:0000313" key="1">
    <source>
        <dbReference type="EMBL" id="RAI54047.1"/>
    </source>
</evidence>
<sequence>MCRCTCAAMATTRSVLAFGTREGNGGWFVGRVLRDEVAAEGAGQDAAFQVVEKGEGAGGFLTDSLRAHPERN</sequence>